<name>A0ACB5T9Y5_AMBMO</name>
<organism evidence="1 2">
    <name type="scientific">Ambrosiozyma monospora</name>
    <name type="common">Yeast</name>
    <name type="synonym">Endomycopsis monosporus</name>
    <dbReference type="NCBI Taxonomy" id="43982"/>
    <lineage>
        <taxon>Eukaryota</taxon>
        <taxon>Fungi</taxon>
        <taxon>Dikarya</taxon>
        <taxon>Ascomycota</taxon>
        <taxon>Saccharomycotina</taxon>
        <taxon>Pichiomycetes</taxon>
        <taxon>Pichiales</taxon>
        <taxon>Pichiaceae</taxon>
        <taxon>Ambrosiozyma</taxon>
    </lineage>
</organism>
<evidence type="ECO:0000313" key="1">
    <source>
        <dbReference type="EMBL" id="GME84130.1"/>
    </source>
</evidence>
<evidence type="ECO:0000313" key="2">
    <source>
        <dbReference type="Proteomes" id="UP001165064"/>
    </source>
</evidence>
<dbReference type="EMBL" id="BSXS01005283">
    <property type="protein sequence ID" value="GME84130.1"/>
    <property type="molecule type" value="Genomic_DNA"/>
</dbReference>
<proteinExistence type="predicted"/>
<comment type="caution">
    <text evidence="1">The sequence shown here is derived from an EMBL/GenBank/DDBJ whole genome shotgun (WGS) entry which is preliminary data.</text>
</comment>
<dbReference type="Proteomes" id="UP001165064">
    <property type="component" value="Unassembled WGS sequence"/>
</dbReference>
<accession>A0ACB5T9Y5</accession>
<reference evidence="1" key="1">
    <citation type="submission" date="2023-04" db="EMBL/GenBank/DDBJ databases">
        <title>Ambrosiozyma monospora NBRC 10751.</title>
        <authorList>
            <person name="Ichikawa N."/>
            <person name="Sato H."/>
            <person name="Tonouchi N."/>
        </authorList>
    </citation>
    <scope>NUCLEOTIDE SEQUENCE</scope>
    <source>
        <strain evidence="1">NBRC 10751</strain>
    </source>
</reference>
<keyword evidence="2" id="KW-1185">Reference proteome</keyword>
<protein>
    <submittedName>
        <fullName evidence="1">Unnamed protein product</fullName>
    </submittedName>
</protein>
<gene>
    <name evidence="1" type="ORF">Amon02_000662600</name>
</gene>
<sequence length="625" mass="69617">MPVNDIATSTQSLQEEIDLALKSLSVHMFTLYTKGHFQHFKKLVELFEELDHVRINFEKHLLTTSEVKSAKKQVAHLLTMLSKIVASANSTGGKKSKDVSGFESILARDEVTGELYNPSPKDFKDTLINPARIAQNQMFFALYPNFPVEHSNIPLYPERSEKFDQAIPSHVLLDFKSVSGRSKRTPKGFVNMTAYMYLRNSKKRLTEGFAVPIRTNRSGGIQLNQLSAALFKNIPASEIDAGRIYLVAVLVETIQIDNSGSSTNDVPNLKTIRKGVAAGAVDVSRVFSRRKGHWKTASTHKFTMKLYGSFMTPESEMPMHFHGGMNPLMAMSMSMPNNGWGELVDRIVSGSNKGVAINPRAETLVVQVKEIQNESFGGGRDGSIAISEFSASHNGIEVIKSMSFDPIDPDYDRIYLRVIRAADLNIPKDFRHSKPFITVEMRTSSSKLKFSNGANEKPRASWQFVTTSQDEHIGEGVQILGLSSTPVNENDYLFFDVYIGGEFVGGGKYPLRVYNQLYDTGLQSKKLKSIELYSPSSTGSVGTVEIDLEYVGKNYNVDNYAESLINWKKLYGKSIAHAESNLLGILDKIKRLPLSTIIKCFPSLLQALLESFILLYCSYLGYDSG</sequence>